<dbReference type="InterPro" id="IPR008278">
    <property type="entry name" value="4-PPantetheinyl_Trfase_dom"/>
</dbReference>
<dbReference type="GO" id="GO:0006633">
    <property type="term" value="P:fatty acid biosynthetic process"/>
    <property type="evidence" value="ECO:0007669"/>
    <property type="project" value="InterPro"/>
</dbReference>
<dbReference type="EC" id="2.7.8.7" evidence="5"/>
<accession>A0AAE4AWQ8</accession>
<dbReference type="GO" id="GO:0000287">
    <property type="term" value="F:magnesium ion binding"/>
    <property type="evidence" value="ECO:0007669"/>
    <property type="project" value="InterPro"/>
</dbReference>
<dbReference type="InterPro" id="IPR037143">
    <property type="entry name" value="4-PPantetheinyl_Trfase_dom_sf"/>
</dbReference>
<name>A0AAE4AWQ8_9ACTN</name>
<dbReference type="AlphaFoldDB" id="A0AAE4AWQ8"/>
<evidence type="ECO:0000256" key="2">
    <source>
        <dbReference type="ARBA" id="ARBA00022723"/>
    </source>
</evidence>
<comment type="caution">
    <text evidence="5">The sequence shown here is derived from an EMBL/GenBank/DDBJ whole genome shotgun (WGS) entry which is preliminary data.</text>
</comment>
<reference evidence="5 6" key="1">
    <citation type="submission" date="2023-07" db="EMBL/GenBank/DDBJ databases">
        <title>Sequencing the genomes of 1000 actinobacteria strains.</title>
        <authorList>
            <person name="Klenk H.-P."/>
        </authorList>
    </citation>
    <scope>NUCLEOTIDE SEQUENCE [LARGE SCALE GENOMIC DNA]</scope>
    <source>
        <strain evidence="5 6">DSM 44709</strain>
    </source>
</reference>
<organism evidence="5 6">
    <name type="scientific">Catenuloplanes indicus</name>
    <dbReference type="NCBI Taxonomy" id="137267"/>
    <lineage>
        <taxon>Bacteria</taxon>
        <taxon>Bacillati</taxon>
        <taxon>Actinomycetota</taxon>
        <taxon>Actinomycetes</taxon>
        <taxon>Micromonosporales</taxon>
        <taxon>Micromonosporaceae</taxon>
        <taxon>Catenuloplanes</taxon>
    </lineage>
</organism>
<dbReference type="SUPFAM" id="SSF56214">
    <property type="entry name" value="4'-phosphopantetheinyl transferase"/>
    <property type="match status" value="1"/>
</dbReference>
<protein>
    <submittedName>
        <fullName evidence="5">Holo-[acyl-carrier protein] synthase</fullName>
        <ecNumber evidence="5">2.7.8.7</ecNumber>
    </submittedName>
</protein>
<evidence type="ECO:0000256" key="3">
    <source>
        <dbReference type="ARBA" id="ARBA00022842"/>
    </source>
</evidence>
<sequence length="132" mass="14027">MTGRPPDPPALRLGLDLLALSELDQLTERAWFMNYVYAPQERSQAGTMAASRRREYLAARFAAKEAVLKVLGTGLFQGVLPRDIRLPRGTGGAPEVELVASAAAAATRAGIRAISVSITHKDSLVAAVAAGW</sequence>
<dbReference type="GO" id="GO:0008897">
    <property type="term" value="F:holo-[acyl-carrier-protein] synthase activity"/>
    <property type="evidence" value="ECO:0007669"/>
    <property type="project" value="UniProtKB-EC"/>
</dbReference>
<dbReference type="Pfam" id="PF01648">
    <property type="entry name" value="ACPS"/>
    <property type="match status" value="1"/>
</dbReference>
<dbReference type="InterPro" id="IPR004568">
    <property type="entry name" value="Ppantetheine-prot_Trfase_dom"/>
</dbReference>
<dbReference type="RefSeq" id="WP_307236979.1">
    <property type="nucleotide sequence ID" value="NZ_JAUSUZ010000001.1"/>
</dbReference>
<dbReference type="NCBIfam" id="TIGR00556">
    <property type="entry name" value="pantethn_trn"/>
    <property type="match status" value="1"/>
</dbReference>
<gene>
    <name evidence="5" type="ORF">J2S42_001650</name>
</gene>
<dbReference type="Proteomes" id="UP001240236">
    <property type="component" value="Unassembled WGS sequence"/>
</dbReference>
<evidence type="ECO:0000256" key="1">
    <source>
        <dbReference type="ARBA" id="ARBA00022679"/>
    </source>
</evidence>
<feature type="domain" description="4'-phosphopantetheinyl transferase" evidence="4">
    <location>
        <begin position="13"/>
        <end position="109"/>
    </location>
</feature>
<keyword evidence="6" id="KW-1185">Reference proteome</keyword>
<evidence type="ECO:0000313" key="5">
    <source>
        <dbReference type="EMBL" id="MDQ0364981.1"/>
    </source>
</evidence>
<proteinExistence type="predicted"/>
<keyword evidence="2" id="KW-0479">Metal-binding</keyword>
<keyword evidence="3" id="KW-0460">Magnesium</keyword>
<evidence type="ECO:0000313" key="6">
    <source>
        <dbReference type="Proteomes" id="UP001240236"/>
    </source>
</evidence>
<dbReference type="EMBL" id="JAUSUZ010000001">
    <property type="protein sequence ID" value="MDQ0364981.1"/>
    <property type="molecule type" value="Genomic_DNA"/>
</dbReference>
<evidence type="ECO:0000259" key="4">
    <source>
        <dbReference type="Pfam" id="PF01648"/>
    </source>
</evidence>
<dbReference type="Gene3D" id="3.90.470.20">
    <property type="entry name" value="4'-phosphopantetheinyl transferase domain"/>
    <property type="match status" value="1"/>
</dbReference>
<keyword evidence="1 5" id="KW-0808">Transferase</keyword>